<feature type="region of interest" description="Disordered" evidence="1">
    <location>
        <begin position="52"/>
        <end position="94"/>
    </location>
</feature>
<accession>A0A0C2SLH3</accession>
<feature type="non-terminal residue" evidence="2">
    <location>
        <position position="104"/>
    </location>
</feature>
<gene>
    <name evidence="2" type="ORF">M378DRAFT_174076</name>
</gene>
<protein>
    <submittedName>
        <fullName evidence="2">Uncharacterized protein</fullName>
    </submittedName>
</protein>
<dbReference type="AlphaFoldDB" id="A0A0C2SLH3"/>
<dbReference type="EMBL" id="KN818636">
    <property type="protein sequence ID" value="KIL54769.1"/>
    <property type="molecule type" value="Genomic_DNA"/>
</dbReference>
<dbReference type="InParanoid" id="A0A0C2SLH3"/>
<evidence type="ECO:0000256" key="1">
    <source>
        <dbReference type="SAM" id="MobiDB-lite"/>
    </source>
</evidence>
<feature type="compositionally biased region" description="Basic and acidic residues" evidence="1">
    <location>
        <begin position="52"/>
        <end position="72"/>
    </location>
</feature>
<evidence type="ECO:0000313" key="3">
    <source>
        <dbReference type="Proteomes" id="UP000054549"/>
    </source>
</evidence>
<organism evidence="2 3">
    <name type="scientific">Amanita muscaria (strain Koide BX008)</name>
    <dbReference type="NCBI Taxonomy" id="946122"/>
    <lineage>
        <taxon>Eukaryota</taxon>
        <taxon>Fungi</taxon>
        <taxon>Dikarya</taxon>
        <taxon>Basidiomycota</taxon>
        <taxon>Agaricomycotina</taxon>
        <taxon>Agaricomycetes</taxon>
        <taxon>Agaricomycetidae</taxon>
        <taxon>Agaricales</taxon>
        <taxon>Pluteineae</taxon>
        <taxon>Amanitaceae</taxon>
        <taxon>Amanita</taxon>
    </lineage>
</organism>
<dbReference type="HOGENOM" id="CLU_2256347_0_0_1"/>
<proteinExistence type="predicted"/>
<keyword evidence="3" id="KW-1185">Reference proteome</keyword>
<reference evidence="2 3" key="1">
    <citation type="submission" date="2014-04" db="EMBL/GenBank/DDBJ databases">
        <title>Evolutionary Origins and Diversification of the Mycorrhizal Mutualists.</title>
        <authorList>
            <consortium name="DOE Joint Genome Institute"/>
            <consortium name="Mycorrhizal Genomics Consortium"/>
            <person name="Kohler A."/>
            <person name="Kuo A."/>
            <person name="Nagy L.G."/>
            <person name="Floudas D."/>
            <person name="Copeland A."/>
            <person name="Barry K.W."/>
            <person name="Cichocki N."/>
            <person name="Veneault-Fourrey C."/>
            <person name="LaButti K."/>
            <person name="Lindquist E.A."/>
            <person name="Lipzen A."/>
            <person name="Lundell T."/>
            <person name="Morin E."/>
            <person name="Murat C."/>
            <person name="Riley R."/>
            <person name="Ohm R."/>
            <person name="Sun H."/>
            <person name="Tunlid A."/>
            <person name="Henrissat B."/>
            <person name="Grigoriev I.V."/>
            <person name="Hibbett D.S."/>
            <person name="Martin F."/>
        </authorList>
    </citation>
    <scope>NUCLEOTIDE SEQUENCE [LARGE SCALE GENOMIC DNA]</scope>
    <source>
        <strain evidence="2 3">Koide BX008</strain>
    </source>
</reference>
<name>A0A0C2SLH3_AMAMK</name>
<sequence>MLITHNPAKEHDFWGGLQARWRLATISACAFAWFNNSDATARAREEAEAAVAKEGKLTRARRVQHEEQGKGKIEKRRRRQLTLRGTSRHRPEQSCGMCCALPLL</sequence>
<evidence type="ECO:0000313" key="2">
    <source>
        <dbReference type="EMBL" id="KIL54769.1"/>
    </source>
</evidence>
<dbReference type="Proteomes" id="UP000054549">
    <property type="component" value="Unassembled WGS sequence"/>
</dbReference>